<dbReference type="Pfam" id="PF13360">
    <property type="entry name" value="PQQ_2"/>
    <property type="match status" value="2"/>
</dbReference>
<organism evidence="2">
    <name type="scientific">marine metagenome</name>
    <dbReference type="NCBI Taxonomy" id="408172"/>
    <lineage>
        <taxon>unclassified sequences</taxon>
        <taxon>metagenomes</taxon>
        <taxon>ecological metagenomes</taxon>
    </lineage>
</organism>
<sequence>MTNSTRVPFNELSLVLIGFFLASTAIIANDWPQWRGADRLATWTEDGIVDELPNELKITWRVPVRSGYSGPAVADGRVFVTDWEEDPESRTVDGTERLVVLDEQTGELLWTHEWSTSYRMLMFSYAVGPRATPTVDGNRVYVVGAAGRLLCLNVETGDLLWEKDYIADYGTSVPTWGVASAPLVDGDRLITLVGGEPDALVMAFDKHTGREIWRAIEVTSEMGYGQPVIYEAGGARQLIVWHPTALTSLNPETGAVYWNEPWEVRESVSVATPARGGDYLLVSQFYRGSMMMRLNTDRPDASVIWQGSGRDSLPDQTDGLHAMITTPLVVGDYVYGVGSYGELRGLDARTGERLWMSEEMTPQARWGGASIVQHGDRYFVHNDDGDLIIAEFTPTGYVEHSRTRLIDPTTSAGYGPGRFFDRVVSWAHPAFANRHVVQRNDNEIIRASLAAADY</sequence>
<dbReference type="InterPro" id="IPR015943">
    <property type="entry name" value="WD40/YVTN_repeat-like_dom_sf"/>
</dbReference>
<evidence type="ECO:0000259" key="1">
    <source>
        <dbReference type="Pfam" id="PF13360"/>
    </source>
</evidence>
<feature type="domain" description="Pyrrolo-quinoline quinone repeat" evidence="1">
    <location>
        <begin position="323"/>
        <end position="389"/>
    </location>
</feature>
<dbReference type="SMART" id="SM00564">
    <property type="entry name" value="PQQ"/>
    <property type="match status" value="4"/>
</dbReference>
<dbReference type="InterPro" id="IPR002372">
    <property type="entry name" value="PQQ_rpt_dom"/>
</dbReference>
<accession>A0A381U575</accession>
<dbReference type="PANTHER" id="PTHR34512">
    <property type="entry name" value="CELL SURFACE PROTEIN"/>
    <property type="match status" value="1"/>
</dbReference>
<dbReference type="EMBL" id="UINC01005759">
    <property type="protein sequence ID" value="SVA23366.1"/>
    <property type="molecule type" value="Genomic_DNA"/>
</dbReference>
<gene>
    <name evidence="2" type="ORF">METZ01_LOCUS76220</name>
</gene>
<dbReference type="Gene3D" id="2.40.10.480">
    <property type="match status" value="1"/>
</dbReference>
<evidence type="ECO:0000313" key="2">
    <source>
        <dbReference type="EMBL" id="SVA23366.1"/>
    </source>
</evidence>
<proteinExistence type="predicted"/>
<dbReference type="AlphaFoldDB" id="A0A381U575"/>
<feature type="domain" description="Pyrrolo-quinoline quinone repeat" evidence="1">
    <location>
        <begin position="96"/>
        <end position="298"/>
    </location>
</feature>
<dbReference type="SUPFAM" id="SSF50998">
    <property type="entry name" value="Quinoprotein alcohol dehydrogenase-like"/>
    <property type="match status" value="1"/>
</dbReference>
<name>A0A381U575_9ZZZZ</name>
<protein>
    <recommendedName>
        <fullName evidence="1">Pyrrolo-quinoline quinone repeat domain-containing protein</fullName>
    </recommendedName>
</protein>
<dbReference type="PANTHER" id="PTHR34512:SF30">
    <property type="entry name" value="OUTER MEMBRANE PROTEIN ASSEMBLY FACTOR BAMB"/>
    <property type="match status" value="1"/>
</dbReference>
<dbReference type="InterPro" id="IPR011047">
    <property type="entry name" value="Quinoprotein_ADH-like_sf"/>
</dbReference>
<reference evidence="2" key="1">
    <citation type="submission" date="2018-05" db="EMBL/GenBank/DDBJ databases">
        <authorList>
            <person name="Lanie J.A."/>
            <person name="Ng W.-L."/>
            <person name="Kazmierczak K.M."/>
            <person name="Andrzejewski T.M."/>
            <person name="Davidsen T.M."/>
            <person name="Wayne K.J."/>
            <person name="Tettelin H."/>
            <person name="Glass J.I."/>
            <person name="Rusch D."/>
            <person name="Podicherti R."/>
            <person name="Tsui H.-C.T."/>
            <person name="Winkler M.E."/>
        </authorList>
    </citation>
    <scope>NUCLEOTIDE SEQUENCE</scope>
</reference>
<dbReference type="InterPro" id="IPR018391">
    <property type="entry name" value="PQQ_b-propeller_rpt"/>
</dbReference>
<dbReference type="Gene3D" id="2.130.10.10">
    <property type="entry name" value="YVTN repeat-like/Quinoprotein amine dehydrogenase"/>
    <property type="match status" value="1"/>
</dbReference>